<dbReference type="AlphaFoldDB" id="A0AAE9N571"/>
<dbReference type="EMBL" id="CP028989">
    <property type="protein sequence ID" value="UUO64581.1"/>
    <property type="molecule type" value="Genomic_DNA"/>
</dbReference>
<proteinExistence type="predicted"/>
<evidence type="ECO:0000313" key="2">
    <source>
        <dbReference type="Proteomes" id="UP001058872"/>
    </source>
</evidence>
<gene>
    <name evidence="1" type="ORF">DCM83_04670</name>
</gene>
<dbReference type="Proteomes" id="UP001058872">
    <property type="component" value="Chromosome"/>
</dbReference>
<sequence length="122" mass="13649">MESLPIELLPAMAGVELGQQRQLRQSRGDAAAPSLHELREGLGCGFGEKFFVMRETIGRNVRAGRDIPQADDAVGWAKAQSAVPTISLRNYEWWARFALPTLRQLRRAQMSSRTSEAQIRDP</sequence>
<organism evidence="1 2">
    <name type="scientific">Bradyrhizobium betae</name>
    <dbReference type="NCBI Taxonomy" id="244734"/>
    <lineage>
        <taxon>Bacteria</taxon>
        <taxon>Pseudomonadati</taxon>
        <taxon>Pseudomonadota</taxon>
        <taxon>Alphaproteobacteria</taxon>
        <taxon>Hyphomicrobiales</taxon>
        <taxon>Nitrobacteraceae</taxon>
        <taxon>Bradyrhizobium</taxon>
    </lineage>
</organism>
<reference evidence="1" key="1">
    <citation type="submission" date="2018-04" db="EMBL/GenBank/DDBJ databases">
        <title>Genomes of Endosymbiotic and Endophytic Bradyrhizobium Publication status.</title>
        <authorList>
            <person name="Guha S."/>
            <person name="Jorrin B."/>
            <person name="Sarkar M."/>
            <person name="Poole P.S."/>
            <person name="DasGupta M."/>
        </authorList>
    </citation>
    <scope>NUCLEOTIDE SEQUENCE</scope>
    <source>
        <strain evidence="1">WBOS16</strain>
    </source>
</reference>
<evidence type="ECO:0000313" key="1">
    <source>
        <dbReference type="EMBL" id="UUO64581.1"/>
    </source>
</evidence>
<name>A0AAE9N571_9BRAD</name>
<accession>A0AAE9N571</accession>
<protein>
    <submittedName>
        <fullName evidence="1">Uncharacterized protein</fullName>
    </submittedName>
</protein>